<dbReference type="Pfam" id="PF00557">
    <property type="entry name" value="Peptidase_M24"/>
    <property type="match status" value="1"/>
</dbReference>
<gene>
    <name evidence="3" type="ORF">IAC18_03850</name>
</gene>
<dbReference type="SUPFAM" id="SSF55920">
    <property type="entry name" value="Creatinase/aminopeptidase"/>
    <property type="match status" value="1"/>
</dbReference>
<dbReference type="Pfam" id="PF01321">
    <property type="entry name" value="Creatinase_N"/>
    <property type="match status" value="1"/>
</dbReference>
<keyword evidence="3" id="KW-0645">Protease</keyword>
<dbReference type="InterPro" id="IPR029149">
    <property type="entry name" value="Creatin/AminoP/Spt16_N"/>
</dbReference>
<reference evidence="3" key="2">
    <citation type="journal article" date="2021" name="PeerJ">
        <title>Extensive microbial diversity within the chicken gut microbiome revealed by metagenomics and culture.</title>
        <authorList>
            <person name="Gilroy R."/>
            <person name="Ravi A."/>
            <person name="Getino M."/>
            <person name="Pursley I."/>
            <person name="Horton D.L."/>
            <person name="Alikhan N.F."/>
            <person name="Baker D."/>
            <person name="Gharbi K."/>
            <person name="Hall N."/>
            <person name="Watson M."/>
            <person name="Adriaenssens E.M."/>
            <person name="Foster-Nyarko E."/>
            <person name="Jarju S."/>
            <person name="Secka A."/>
            <person name="Antonio M."/>
            <person name="Oren A."/>
            <person name="Chaudhuri R.R."/>
            <person name="La Ragione R."/>
            <person name="Hildebrand F."/>
            <person name="Pallen M.J."/>
        </authorList>
    </citation>
    <scope>NUCLEOTIDE SEQUENCE</scope>
    <source>
        <strain evidence="3">ChiHjej10B9-9673</strain>
    </source>
</reference>
<organism evidence="3 4">
    <name type="scientific">Candidatus Scatomorpha merdipullorum</name>
    <dbReference type="NCBI Taxonomy" id="2840927"/>
    <lineage>
        <taxon>Bacteria</taxon>
        <taxon>Bacillati</taxon>
        <taxon>Bacillota</taxon>
        <taxon>Clostridia</taxon>
        <taxon>Eubacteriales</taxon>
        <taxon>Candidatus Scatomorpha</taxon>
    </lineage>
</organism>
<dbReference type="InterPro" id="IPR000994">
    <property type="entry name" value="Pept_M24"/>
</dbReference>
<evidence type="ECO:0000313" key="4">
    <source>
        <dbReference type="Proteomes" id="UP000824001"/>
    </source>
</evidence>
<accession>A0A9D1FDB7</accession>
<dbReference type="Gene3D" id="3.90.230.10">
    <property type="entry name" value="Creatinase/methionine aminopeptidase superfamily"/>
    <property type="match status" value="1"/>
</dbReference>
<dbReference type="SUPFAM" id="SSF53092">
    <property type="entry name" value="Creatinase/prolidase N-terminal domain"/>
    <property type="match status" value="1"/>
</dbReference>
<dbReference type="Proteomes" id="UP000824001">
    <property type="component" value="Unassembled WGS sequence"/>
</dbReference>
<evidence type="ECO:0000313" key="3">
    <source>
        <dbReference type="EMBL" id="HIS66679.1"/>
    </source>
</evidence>
<evidence type="ECO:0000259" key="1">
    <source>
        <dbReference type="Pfam" id="PF00557"/>
    </source>
</evidence>
<sequence length="400" mass="43948">MRTAPMLQFPLDEYEQRINSLYSVLEKGGFTAALMTNEDNLRYFCDYRSALWNNEYESPAMLVAVPGRLVLVTSTRTVQTALATCCLDEGDIFAYDGFGEAACPEALAPAIVDTLRKLGAVSGKLGTEIGPMSRMRITYNDRAAIFDALPGLESADVSVPVLDVRGLKSPRELEIMRENCRMAVDAFKIAADKVVLGETTEEDFYHNYAAASYDLGADDFALQLVVEFGPDRMQPNGVAGPRVYSDPDWCIFADSGPTLKGYASDMIRMAKLAPPTAEQQRLMDIVLGCHALVVPMIKPGTTFKEVVEASDNYMREKGADGFCMTIGLLGHGFGQDVHEPPMITLSTEGCFKKGMVFTLEPTLLHPTEGQFAIENNYTVTEDGCELLTPQLQGFYIPERS</sequence>
<dbReference type="InterPro" id="IPR036005">
    <property type="entry name" value="Creatinase/aminopeptidase-like"/>
</dbReference>
<dbReference type="GO" id="GO:0004177">
    <property type="term" value="F:aminopeptidase activity"/>
    <property type="evidence" value="ECO:0007669"/>
    <property type="project" value="UniProtKB-KW"/>
</dbReference>
<evidence type="ECO:0000259" key="2">
    <source>
        <dbReference type="Pfam" id="PF01321"/>
    </source>
</evidence>
<comment type="caution">
    <text evidence="3">The sequence shown here is derived from an EMBL/GenBank/DDBJ whole genome shotgun (WGS) entry which is preliminary data.</text>
</comment>
<dbReference type="InterPro" id="IPR050659">
    <property type="entry name" value="Peptidase_M24B"/>
</dbReference>
<name>A0A9D1FDB7_9FIRM</name>
<dbReference type="Gene3D" id="3.40.350.10">
    <property type="entry name" value="Creatinase/prolidase N-terminal domain"/>
    <property type="match status" value="1"/>
</dbReference>
<dbReference type="PANTHER" id="PTHR46112">
    <property type="entry name" value="AMINOPEPTIDASE"/>
    <property type="match status" value="1"/>
</dbReference>
<dbReference type="EMBL" id="DVJK01000108">
    <property type="protein sequence ID" value="HIS66679.1"/>
    <property type="molecule type" value="Genomic_DNA"/>
</dbReference>
<dbReference type="CDD" id="cd01066">
    <property type="entry name" value="APP_MetAP"/>
    <property type="match status" value="1"/>
</dbReference>
<keyword evidence="3" id="KW-0378">Hydrolase</keyword>
<dbReference type="AlphaFoldDB" id="A0A9D1FDB7"/>
<protein>
    <submittedName>
        <fullName evidence="3">Aminopeptidase P family protein</fullName>
    </submittedName>
</protein>
<dbReference type="PANTHER" id="PTHR46112:SF2">
    <property type="entry name" value="XAA-PRO AMINOPEPTIDASE P-RELATED"/>
    <property type="match status" value="1"/>
</dbReference>
<feature type="domain" description="Creatinase N-terminal" evidence="2">
    <location>
        <begin position="17"/>
        <end position="165"/>
    </location>
</feature>
<dbReference type="InterPro" id="IPR000587">
    <property type="entry name" value="Creatinase_N"/>
</dbReference>
<reference evidence="3" key="1">
    <citation type="submission" date="2020-10" db="EMBL/GenBank/DDBJ databases">
        <authorList>
            <person name="Gilroy R."/>
        </authorList>
    </citation>
    <scope>NUCLEOTIDE SEQUENCE</scope>
    <source>
        <strain evidence="3">ChiHjej10B9-9673</strain>
    </source>
</reference>
<feature type="domain" description="Peptidase M24" evidence="1">
    <location>
        <begin position="174"/>
        <end position="381"/>
    </location>
</feature>
<proteinExistence type="predicted"/>
<keyword evidence="3" id="KW-0031">Aminopeptidase</keyword>